<gene>
    <name evidence="1" type="ORF">GCM10007269_14170</name>
</gene>
<dbReference type="Proteomes" id="UP000629365">
    <property type="component" value="Unassembled WGS sequence"/>
</dbReference>
<proteinExistence type="predicted"/>
<protein>
    <recommendedName>
        <fullName evidence="3">Glycosyltransferase</fullName>
    </recommendedName>
</protein>
<dbReference type="Gene3D" id="3.40.50.2000">
    <property type="entry name" value="Glycogen Phosphorylase B"/>
    <property type="match status" value="1"/>
</dbReference>
<name>A0ABQ1RJ30_9MICO</name>
<dbReference type="EMBL" id="BMCM01000002">
    <property type="protein sequence ID" value="GGD72212.1"/>
    <property type="molecule type" value="Genomic_DNA"/>
</dbReference>
<keyword evidence="2" id="KW-1185">Reference proteome</keyword>
<sequence>MGADQNRVRVTPEVTDAKTRSALVLSYSEIVSDPRVHREIDWLVEDGWSVDTLGIGDRTAAAVRDHFEIARPVSWTRGRVGMLLIHTLLPDRLRFKVLMSSRIPVALRRRVRAGQYDLVVFNELEFAPWIDEKRDFTIAALRGLRHLDLHEYHNPDVRRKNFGGKVTGPHYRWGRAHIASDRFTSRSVVNGPIGRLYAAEFGIDPPVQVRNAPPHEPDLVPSAVDGDDIRLLFHGLPSWSRGFKEILAALRELPPRFSMTFMLTSNPPVHAMLRKELETHPARERIRIVPPAPMREIAECINEYDVEIVFYKPTGINLQYAMPNKFFEAAQGRLALVVGETETMAPIVRKYGHGLVVPEFTWESLRDTLDELDADSVSAMKAKSAAVAADINSAAEGRAFLAAINGSRISGDVR</sequence>
<evidence type="ECO:0000313" key="2">
    <source>
        <dbReference type="Proteomes" id="UP000629365"/>
    </source>
</evidence>
<dbReference type="SUPFAM" id="SSF53756">
    <property type="entry name" value="UDP-Glycosyltransferase/glycogen phosphorylase"/>
    <property type="match status" value="1"/>
</dbReference>
<organism evidence="1 2">
    <name type="scientific">Microbacterium murale</name>
    <dbReference type="NCBI Taxonomy" id="1081040"/>
    <lineage>
        <taxon>Bacteria</taxon>
        <taxon>Bacillati</taxon>
        <taxon>Actinomycetota</taxon>
        <taxon>Actinomycetes</taxon>
        <taxon>Micrococcales</taxon>
        <taxon>Microbacteriaceae</taxon>
        <taxon>Microbacterium</taxon>
    </lineage>
</organism>
<evidence type="ECO:0000313" key="1">
    <source>
        <dbReference type="EMBL" id="GGD72212.1"/>
    </source>
</evidence>
<reference evidence="2" key="1">
    <citation type="journal article" date="2019" name="Int. J. Syst. Evol. Microbiol.">
        <title>The Global Catalogue of Microorganisms (GCM) 10K type strain sequencing project: providing services to taxonomists for standard genome sequencing and annotation.</title>
        <authorList>
            <consortium name="The Broad Institute Genomics Platform"/>
            <consortium name="The Broad Institute Genome Sequencing Center for Infectious Disease"/>
            <person name="Wu L."/>
            <person name="Ma J."/>
        </authorList>
    </citation>
    <scope>NUCLEOTIDE SEQUENCE [LARGE SCALE GENOMIC DNA]</scope>
    <source>
        <strain evidence="2">CCM 7640</strain>
    </source>
</reference>
<comment type="caution">
    <text evidence="1">The sequence shown here is derived from an EMBL/GenBank/DDBJ whole genome shotgun (WGS) entry which is preliminary data.</text>
</comment>
<accession>A0ABQ1RJ30</accession>
<evidence type="ECO:0008006" key="3">
    <source>
        <dbReference type="Google" id="ProtNLM"/>
    </source>
</evidence>